<dbReference type="SUPFAM" id="SSF140500">
    <property type="entry name" value="BAS1536-like"/>
    <property type="match status" value="1"/>
</dbReference>
<organism evidence="2 3">
    <name type="scientific">Cohnella soli</name>
    <dbReference type="NCBI Taxonomy" id="425005"/>
    <lineage>
        <taxon>Bacteria</taxon>
        <taxon>Bacillati</taxon>
        <taxon>Bacillota</taxon>
        <taxon>Bacilli</taxon>
        <taxon>Bacillales</taxon>
        <taxon>Paenibacillaceae</taxon>
        <taxon>Cohnella</taxon>
    </lineage>
</organism>
<dbReference type="Pfam" id="PF09388">
    <property type="entry name" value="SpoOE-like"/>
    <property type="match status" value="1"/>
</dbReference>
<protein>
    <submittedName>
        <fullName evidence="2">Aspartyl-phosphate phosphatase Spo0E family protein</fullName>
    </submittedName>
</protein>
<evidence type="ECO:0000256" key="1">
    <source>
        <dbReference type="SAM" id="MobiDB-lite"/>
    </source>
</evidence>
<dbReference type="InterPro" id="IPR036638">
    <property type="entry name" value="HLH_DNA-bd_sf"/>
</dbReference>
<feature type="compositionally biased region" description="Polar residues" evidence="1">
    <location>
        <begin position="9"/>
        <end position="23"/>
    </location>
</feature>
<accession>A0ABW0HNB2</accession>
<comment type="caution">
    <text evidence="2">The sequence shown here is derived from an EMBL/GenBank/DDBJ whole genome shotgun (WGS) entry which is preliminary data.</text>
</comment>
<reference evidence="3" key="1">
    <citation type="journal article" date="2019" name="Int. J. Syst. Evol. Microbiol.">
        <title>The Global Catalogue of Microorganisms (GCM) 10K type strain sequencing project: providing services to taxonomists for standard genome sequencing and annotation.</title>
        <authorList>
            <consortium name="The Broad Institute Genomics Platform"/>
            <consortium name="The Broad Institute Genome Sequencing Center for Infectious Disease"/>
            <person name="Wu L."/>
            <person name="Ma J."/>
        </authorList>
    </citation>
    <scope>NUCLEOTIDE SEQUENCE [LARGE SCALE GENOMIC DNA]</scope>
    <source>
        <strain evidence="3">CGMCC 1.18575</strain>
    </source>
</reference>
<dbReference type="EMBL" id="JBHSMI010000015">
    <property type="protein sequence ID" value="MFC5402744.1"/>
    <property type="molecule type" value="Genomic_DNA"/>
</dbReference>
<keyword evidence="3" id="KW-1185">Reference proteome</keyword>
<dbReference type="Proteomes" id="UP001596113">
    <property type="component" value="Unassembled WGS sequence"/>
</dbReference>
<dbReference type="RefSeq" id="WP_378131486.1">
    <property type="nucleotide sequence ID" value="NZ_JBHSMI010000015.1"/>
</dbReference>
<dbReference type="Gene3D" id="4.10.280.10">
    <property type="entry name" value="Helix-loop-helix DNA-binding domain"/>
    <property type="match status" value="1"/>
</dbReference>
<gene>
    <name evidence="2" type="ORF">ACFPOF_08320</name>
</gene>
<name>A0ABW0HNB2_9BACL</name>
<dbReference type="InterPro" id="IPR037208">
    <property type="entry name" value="Spo0E-like_sf"/>
</dbReference>
<dbReference type="InterPro" id="IPR018540">
    <property type="entry name" value="Spo0E-like"/>
</dbReference>
<sequence>MGSAKRTHQTSVRQVTPIDSHSPNRVAILKEEIDRLRKEMTEAVLQEHSFISDPVMALSRKLDQKINEYMKEVLLSREEVR</sequence>
<feature type="region of interest" description="Disordered" evidence="1">
    <location>
        <begin position="1"/>
        <end position="23"/>
    </location>
</feature>
<evidence type="ECO:0000313" key="2">
    <source>
        <dbReference type="EMBL" id="MFC5402744.1"/>
    </source>
</evidence>
<proteinExistence type="predicted"/>
<evidence type="ECO:0000313" key="3">
    <source>
        <dbReference type="Proteomes" id="UP001596113"/>
    </source>
</evidence>